<dbReference type="Proteomes" id="UP000288012">
    <property type="component" value="Unassembled WGS sequence"/>
</dbReference>
<sequence>MHFKTIISDLMEDTWTEEDEFKFIKTLHPYAEELNIMFTRENDLSVAMDKIVKDPLVYWLNSGKDSNFNHAKNKMIKRGLIPNTDFHPTSISEFRHQYTLEYFCSAILRFLLDSEDKLKQIPALKEQHSKARKAMIVARDELFKLGTIPFANEVWQTLLQMALNRLLNNDNRNIYSTGKFHEKIASELMSKKIMSSLYLKYWDNKLTNDFVVNIALTTTAQFFSTTMDMKEAKNNVKKIKADIEETRSLLVKTVSELLTEYALANGITW</sequence>
<evidence type="ECO:0000313" key="1">
    <source>
        <dbReference type="EMBL" id="RUQ85045.1"/>
    </source>
</evidence>
<reference evidence="1 2" key="1">
    <citation type="submission" date="2018-12" db="EMBL/GenBank/DDBJ databases">
        <title>Legionella sp,whole genome shotgun sequence.</title>
        <authorList>
            <person name="Wu H."/>
        </authorList>
    </citation>
    <scope>NUCLEOTIDE SEQUENCE [LARGE SCALE GENOMIC DNA]</scope>
    <source>
        <strain evidence="2">km714</strain>
    </source>
</reference>
<dbReference type="AlphaFoldDB" id="A0A3S0VA48"/>
<evidence type="ECO:0000313" key="2">
    <source>
        <dbReference type="Proteomes" id="UP000288012"/>
    </source>
</evidence>
<comment type="caution">
    <text evidence="1">The sequence shown here is derived from an EMBL/GenBank/DDBJ whole genome shotgun (WGS) entry which is preliminary data.</text>
</comment>
<dbReference type="RefSeq" id="WP_127111369.1">
    <property type="nucleotide sequence ID" value="NZ_RZGR01000022.1"/>
</dbReference>
<keyword evidence="2" id="KW-1185">Reference proteome</keyword>
<proteinExistence type="predicted"/>
<dbReference type="EMBL" id="RZGR01000022">
    <property type="protein sequence ID" value="RUQ85045.1"/>
    <property type="molecule type" value="Genomic_DNA"/>
</dbReference>
<gene>
    <name evidence="1" type="ORF">EKM59_07875</name>
</gene>
<protein>
    <submittedName>
        <fullName evidence="1">Uncharacterized protein</fullName>
    </submittedName>
</protein>
<accession>A0A3S0VA48</accession>
<name>A0A3S0VA48_9GAMM</name>
<organism evidence="1 2">
    <name type="scientific">Legionella septentrionalis</name>
    <dbReference type="NCBI Taxonomy" id="2498109"/>
    <lineage>
        <taxon>Bacteria</taxon>
        <taxon>Pseudomonadati</taxon>
        <taxon>Pseudomonadota</taxon>
        <taxon>Gammaproteobacteria</taxon>
        <taxon>Legionellales</taxon>
        <taxon>Legionellaceae</taxon>
        <taxon>Legionella</taxon>
    </lineage>
</organism>